<dbReference type="InterPro" id="IPR051200">
    <property type="entry name" value="Host-pathogen_enzymatic-act"/>
</dbReference>
<feature type="compositionally biased region" description="Basic and acidic residues" evidence="1">
    <location>
        <begin position="860"/>
        <end position="876"/>
    </location>
</feature>
<evidence type="ECO:0000313" key="3">
    <source>
        <dbReference type="EMBL" id="SDQ56464.1"/>
    </source>
</evidence>
<proteinExistence type="predicted"/>
<name>A0A1H1BWZ8_9BACI</name>
<feature type="region of interest" description="Disordered" evidence="1">
    <location>
        <begin position="1087"/>
        <end position="1110"/>
    </location>
</feature>
<evidence type="ECO:0000313" key="4">
    <source>
        <dbReference type="Proteomes" id="UP000199444"/>
    </source>
</evidence>
<feature type="transmembrane region" description="Helical" evidence="2">
    <location>
        <begin position="1126"/>
        <end position="1145"/>
    </location>
</feature>
<dbReference type="InterPro" id="IPR011047">
    <property type="entry name" value="Quinoprotein_ADH-like_sf"/>
</dbReference>
<reference evidence="3 4" key="1">
    <citation type="submission" date="2016-10" db="EMBL/GenBank/DDBJ databases">
        <authorList>
            <person name="de Groot N.N."/>
        </authorList>
    </citation>
    <scope>NUCLEOTIDE SEQUENCE [LARGE SCALE GENOMIC DNA]</scope>
    <source>
        <strain evidence="3 4">CGMCC 1.10449</strain>
    </source>
</reference>
<dbReference type="STRING" id="553311.SAMN05216231_1957"/>
<sequence length="1151" mass="131874">MKNFSRLFFALVFMILIYFSITTNDGQAMSNNQLSLDEEKLVDWVKVDSHDAIFGITSNGNLHKIDYRPLEISNTISIGENPSDIYLFEDTLYIALPELSMIKVVNLSSMEVVNTIDTSDKPYRVAANGEEIYYAVNSNYSLYNYNIATEEETKVVIQNENYSYFSRAELFIDNLEKTLYVAETGLSGSDIYAISTEDYSLKDVTTFDDGYGFPYPKRYFVEENEELFYAGHKMNKNNLEEIFGVYAEEYNDISNEYSKVANIVTVDSDFVYSTDTVYDKDTFRKVGTVPNYVTHILSDEKGRFMYNANESIIFENDETYSEELTNQTLTNNKLQLNQQIDDWVLEKDSNQIYAISARKNELLFIDTNTMEISDRKFIGSFPTDIDLVNGKLYISLFGSTKVAITEPNSDSPVEYITTKQNPYEVETDGKNLYYTVLDQWLDIYHIDLLTSMERVLEPDETTNYNYYETSIKLDKNNDILYIGESGLSGSDLYVLNTVDGSHVSQTDYNDGYGFSYPGRSVFFDETDVYYAGHRLQKTNVTNEKVELFESNKDEFVSLEDNYIFSSKKIFDKETNELVYEFPNGIEINKAIIDSDGSVFLSVSDNKAVYKFDSIEQLQEQVVGNLQIHEGENNEFQFSWDELTGDGYKLYARHSDQEEFQAISEPIIDQRFTATEELVKSWFGNDVTFGVKSLFGENESSTMDTISNTFNVPIPKNIGLDFEDAPSEYEGMYGDTFFVIRWDLHKLMDGFNVYVYSDDEEINTEYKIREMPNQELFFTEEMYGAWEGKTVNFEISHVVNGNESDRTETFSYTFEAESDSVEKEEPTRNNTNEGDSKEKEESTSDDTNKGELEETTNSNGDESKEVEDEKEKEEEGNVVHNEPSNQTEENSDEVDNDVQSNDSGSDTKRKVVNAKATVQGDVLIVSDNYFDDLEDGSELEINVNENNNDLNQILLTEEQIRKMRENRNLVSIIKKTTSVTIPASIFEGKEFDTKIIVNKLESNDEAISDVFDFTISQGDINISEFSDPVTLSFKVNTSRIENPENVKIYYYNEDEEIWELVGGTYENGVVTAQTSHFSVYSVFEKRDEESSEEVAGEETQNSSNESVEEASAEKEVFNQKEYSPSSIIWVIVIGILITTGIIVFIIRKRRFS</sequence>
<dbReference type="Gene3D" id="2.130.10.10">
    <property type="entry name" value="YVTN repeat-like/Quinoprotein amine dehydrogenase"/>
    <property type="match status" value="2"/>
</dbReference>
<dbReference type="SUPFAM" id="SSF50998">
    <property type="entry name" value="Quinoprotein alcohol dehydrogenase-like"/>
    <property type="match status" value="1"/>
</dbReference>
<keyword evidence="4" id="KW-1185">Reference proteome</keyword>
<dbReference type="Proteomes" id="UP000199444">
    <property type="component" value="Unassembled WGS sequence"/>
</dbReference>
<feature type="region of interest" description="Disordered" evidence="1">
    <location>
        <begin position="813"/>
        <end position="911"/>
    </location>
</feature>
<organism evidence="3 4">
    <name type="scientific">Virgibacillus salinus</name>
    <dbReference type="NCBI Taxonomy" id="553311"/>
    <lineage>
        <taxon>Bacteria</taxon>
        <taxon>Bacillati</taxon>
        <taxon>Bacillota</taxon>
        <taxon>Bacilli</taxon>
        <taxon>Bacillales</taxon>
        <taxon>Bacillaceae</taxon>
        <taxon>Virgibacillus</taxon>
    </lineage>
</organism>
<protein>
    <recommendedName>
        <fullName evidence="5">LPXTG-motif cell wall anchor domain-containing protein</fullName>
    </recommendedName>
</protein>
<dbReference type="AlphaFoldDB" id="A0A1H1BWZ8"/>
<gene>
    <name evidence="3" type="ORF">SAMN05216231_1957</name>
</gene>
<dbReference type="InterPro" id="IPR015943">
    <property type="entry name" value="WD40/YVTN_repeat-like_dom_sf"/>
</dbReference>
<keyword evidence="2" id="KW-1133">Transmembrane helix</keyword>
<feature type="compositionally biased region" description="Basic and acidic residues" evidence="1">
    <location>
        <begin position="833"/>
        <end position="851"/>
    </location>
</feature>
<dbReference type="PANTHER" id="PTHR47197">
    <property type="entry name" value="PROTEIN NIRF"/>
    <property type="match status" value="1"/>
</dbReference>
<dbReference type="PANTHER" id="PTHR47197:SF3">
    <property type="entry name" value="DIHYDRO-HEME D1 DEHYDROGENASE"/>
    <property type="match status" value="1"/>
</dbReference>
<keyword evidence="2" id="KW-0472">Membrane</keyword>
<dbReference type="RefSeq" id="WP_092492787.1">
    <property type="nucleotide sequence ID" value="NZ_FNKD01000002.1"/>
</dbReference>
<accession>A0A1H1BWZ8</accession>
<evidence type="ECO:0000256" key="1">
    <source>
        <dbReference type="SAM" id="MobiDB-lite"/>
    </source>
</evidence>
<dbReference type="EMBL" id="FNKD01000002">
    <property type="protein sequence ID" value="SDQ56464.1"/>
    <property type="molecule type" value="Genomic_DNA"/>
</dbReference>
<keyword evidence="2" id="KW-0812">Transmembrane</keyword>
<evidence type="ECO:0008006" key="5">
    <source>
        <dbReference type="Google" id="ProtNLM"/>
    </source>
</evidence>
<evidence type="ECO:0000256" key="2">
    <source>
        <dbReference type="SAM" id="Phobius"/>
    </source>
</evidence>